<evidence type="ECO:0000256" key="3">
    <source>
        <dbReference type="ARBA" id="ARBA00022729"/>
    </source>
</evidence>
<gene>
    <name evidence="8" type="ORF">GCM10009811_17490</name>
</gene>
<keyword evidence="9" id="KW-1185">Reference proteome</keyword>
<evidence type="ECO:0000256" key="2">
    <source>
        <dbReference type="ARBA" id="ARBA00022448"/>
    </source>
</evidence>
<reference evidence="8 9" key="1">
    <citation type="journal article" date="2019" name="Int. J. Syst. Evol. Microbiol.">
        <title>The Global Catalogue of Microorganisms (GCM) 10K type strain sequencing project: providing services to taxonomists for standard genome sequencing and annotation.</title>
        <authorList>
            <consortium name="The Broad Institute Genomics Platform"/>
            <consortium name="The Broad Institute Genome Sequencing Center for Infectious Disease"/>
            <person name="Wu L."/>
            <person name="Ma J."/>
        </authorList>
    </citation>
    <scope>NUCLEOTIDE SEQUENCE [LARGE SCALE GENOMIC DNA]</scope>
    <source>
        <strain evidence="8 9">JCM 15592</strain>
    </source>
</reference>
<dbReference type="EMBL" id="BAAAPO010000026">
    <property type="protein sequence ID" value="GAA1793217.1"/>
    <property type="molecule type" value="Genomic_DNA"/>
</dbReference>
<evidence type="ECO:0000313" key="8">
    <source>
        <dbReference type="EMBL" id="GAA1793217.1"/>
    </source>
</evidence>
<keyword evidence="2" id="KW-0813">Transport</keyword>
<protein>
    <submittedName>
        <fullName evidence="8">Glutamate ABC transporter substrate-binding protein</fullName>
    </submittedName>
</protein>
<name>A0ABN2LLZ6_9MICO</name>
<dbReference type="Pfam" id="PF00497">
    <property type="entry name" value="SBP_bac_3"/>
    <property type="match status" value="1"/>
</dbReference>
<dbReference type="Gene3D" id="3.40.190.10">
    <property type="entry name" value="Periplasmic binding protein-like II"/>
    <property type="match status" value="2"/>
</dbReference>
<dbReference type="SUPFAM" id="SSF53850">
    <property type="entry name" value="Periplasmic binding protein-like II"/>
    <property type="match status" value="1"/>
</dbReference>
<keyword evidence="3 6" id="KW-0732">Signal</keyword>
<proteinExistence type="inferred from homology"/>
<dbReference type="CDD" id="cd13690">
    <property type="entry name" value="PBP2_GluB"/>
    <property type="match status" value="1"/>
</dbReference>
<feature type="chain" id="PRO_5046569749" evidence="6">
    <location>
        <begin position="25"/>
        <end position="341"/>
    </location>
</feature>
<evidence type="ECO:0000259" key="7">
    <source>
        <dbReference type="SMART" id="SM00062"/>
    </source>
</evidence>
<evidence type="ECO:0000256" key="6">
    <source>
        <dbReference type="SAM" id="SignalP"/>
    </source>
</evidence>
<dbReference type="PROSITE" id="PS01039">
    <property type="entry name" value="SBP_BACTERIAL_3"/>
    <property type="match status" value="1"/>
</dbReference>
<dbReference type="RefSeq" id="WP_344083688.1">
    <property type="nucleotide sequence ID" value="NZ_BAAAPO010000026.1"/>
</dbReference>
<evidence type="ECO:0000256" key="4">
    <source>
        <dbReference type="RuleBase" id="RU003744"/>
    </source>
</evidence>
<dbReference type="PROSITE" id="PS51257">
    <property type="entry name" value="PROKAR_LIPOPROTEIN"/>
    <property type="match status" value="1"/>
</dbReference>
<comment type="similarity">
    <text evidence="1 4">Belongs to the bacterial solute-binding protein 3 family.</text>
</comment>
<evidence type="ECO:0000256" key="1">
    <source>
        <dbReference type="ARBA" id="ARBA00010333"/>
    </source>
</evidence>
<feature type="compositionally biased region" description="Low complexity" evidence="5">
    <location>
        <begin position="40"/>
        <end position="62"/>
    </location>
</feature>
<dbReference type="PANTHER" id="PTHR30085">
    <property type="entry name" value="AMINO ACID ABC TRANSPORTER PERMEASE"/>
    <property type="match status" value="1"/>
</dbReference>
<dbReference type="InterPro" id="IPR001638">
    <property type="entry name" value="Solute-binding_3/MltF_N"/>
</dbReference>
<evidence type="ECO:0000256" key="5">
    <source>
        <dbReference type="SAM" id="MobiDB-lite"/>
    </source>
</evidence>
<sequence length="341" mass="35819">MSRMPSARRRWSSPVALTVSSALAALGLAACSGGSYDDTTWPTPSSASSSTSSSSATTTAPACDNATQSYDPLASLPAKATSLGDSFIDSIVDRGYLRVGVSADSYLLGANNPLTGQIEGFDIDIAKAIAKRLLGDEDKIRLIVITAADRIPALEEGRVDLVARNMTMTCDRWNQIAFSSEYYHAGQKLLVTREAAAANPDAGLKDMKGQRVCAPTGTTSLAKLKAVNDEVGGIDIVTAANHTGCLVLFQQGKADAITGDDTVLAGLAAQDVYAEVTSAPAITDEPYGLGIAKANVEFVRYVNAVLADLRADGEWTTIYDRWFASSLGKAPKPPTPVYGRS</sequence>
<accession>A0ABN2LLZ6</accession>
<feature type="domain" description="Solute-binding protein family 3/N-terminal" evidence="7">
    <location>
        <begin position="96"/>
        <end position="326"/>
    </location>
</feature>
<dbReference type="PANTHER" id="PTHR30085:SF6">
    <property type="entry name" value="ABC TRANSPORTER GLUTAMINE-BINDING PROTEIN GLNH"/>
    <property type="match status" value="1"/>
</dbReference>
<comment type="caution">
    <text evidence="8">The sequence shown here is derived from an EMBL/GenBank/DDBJ whole genome shotgun (WGS) entry which is preliminary data.</text>
</comment>
<dbReference type="InterPro" id="IPR051455">
    <property type="entry name" value="Bact_solute-bind_prot3"/>
</dbReference>
<organism evidence="8 9">
    <name type="scientific">Nostocoides veronense</name>
    <dbReference type="NCBI Taxonomy" id="330836"/>
    <lineage>
        <taxon>Bacteria</taxon>
        <taxon>Bacillati</taxon>
        <taxon>Actinomycetota</taxon>
        <taxon>Actinomycetes</taxon>
        <taxon>Micrococcales</taxon>
        <taxon>Intrasporangiaceae</taxon>
        <taxon>Nostocoides</taxon>
    </lineage>
</organism>
<dbReference type="Proteomes" id="UP001499938">
    <property type="component" value="Unassembled WGS sequence"/>
</dbReference>
<evidence type="ECO:0000313" key="9">
    <source>
        <dbReference type="Proteomes" id="UP001499938"/>
    </source>
</evidence>
<feature type="region of interest" description="Disordered" evidence="5">
    <location>
        <begin position="40"/>
        <end position="63"/>
    </location>
</feature>
<dbReference type="InterPro" id="IPR018313">
    <property type="entry name" value="SBP_3_CS"/>
</dbReference>
<feature type="signal peptide" evidence="6">
    <location>
        <begin position="1"/>
        <end position="24"/>
    </location>
</feature>
<dbReference type="SMART" id="SM00062">
    <property type="entry name" value="PBPb"/>
    <property type="match status" value="1"/>
</dbReference>